<dbReference type="PANTHER" id="PTHR43685">
    <property type="entry name" value="GLYCOSYLTRANSFERASE"/>
    <property type="match status" value="1"/>
</dbReference>
<evidence type="ECO:0000259" key="1">
    <source>
        <dbReference type="Pfam" id="PF00534"/>
    </source>
</evidence>
<reference evidence="3" key="1">
    <citation type="journal article" date="2015" name="Nature">
        <title>Complex archaea that bridge the gap between prokaryotes and eukaryotes.</title>
        <authorList>
            <person name="Spang A."/>
            <person name="Saw J.H."/>
            <person name="Jorgensen S.L."/>
            <person name="Zaremba-Niedzwiedzka K."/>
            <person name="Martijn J."/>
            <person name="Lind A.E."/>
            <person name="van Eijk R."/>
            <person name="Schleper C."/>
            <person name="Guy L."/>
            <person name="Ettema T.J."/>
        </authorList>
    </citation>
    <scope>NUCLEOTIDE SEQUENCE</scope>
</reference>
<name>A0A0F9WI96_9ZZZZ</name>
<comment type="caution">
    <text evidence="3">The sequence shown here is derived from an EMBL/GenBank/DDBJ whole genome shotgun (WGS) entry which is preliminary data.</text>
</comment>
<gene>
    <name evidence="3" type="ORF">LCGC14_0353750</name>
</gene>
<protein>
    <recommendedName>
        <fullName evidence="4">Glycosyltransferase 2-like domain-containing protein</fullName>
    </recommendedName>
</protein>
<dbReference type="Gene3D" id="3.40.50.2000">
    <property type="entry name" value="Glycogen Phosphorylase B"/>
    <property type="match status" value="2"/>
</dbReference>
<dbReference type="InterPro" id="IPR001173">
    <property type="entry name" value="Glyco_trans_2-like"/>
</dbReference>
<evidence type="ECO:0000313" key="3">
    <source>
        <dbReference type="EMBL" id="KKN78148.1"/>
    </source>
</evidence>
<dbReference type="InterPro" id="IPR001296">
    <property type="entry name" value="Glyco_trans_1"/>
</dbReference>
<dbReference type="Pfam" id="PF00534">
    <property type="entry name" value="Glycos_transf_1"/>
    <property type="match status" value="1"/>
</dbReference>
<dbReference type="GO" id="GO:0016757">
    <property type="term" value="F:glycosyltransferase activity"/>
    <property type="evidence" value="ECO:0007669"/>
    <property type="project" value="InterPro"/>
</dbReference>
<organism evidence="3">
    <name type="scientific">marine sediment metagenome</name>
    <dbReference type="NCBI Taxonomy" id="412755"/>
    <lineage>
        <taxon>unclassified sequences</taxon>
        <taxon>metagenomes</taxon>
        <taxon>ecological metagenomes</taxon>
    </lineage>
</organism>
<dbReference type="Pfam" id="PF00535">
    <property type="entry name" value="Glycos_transf_2"/>
    <property type="match status" value="2"/>
</dbReference>
<sequence>MKIFIEPNFRGADKGDGGIRRIVEAQIKHLPKYGFEIVDKMDNADLVTTHAGILGNVPIHKPWVVHTHGLYWQEYEWPRWCHDLNNQVITAMRRADHVTTPSEWVAQSFRRGMWLNPTVLTHAIDLEDWTKGPNGGYILWNKTRPDPICDPSPLNELAKLTPDLTYVTTFGERAHNVTVTGRMGFEGAKEIIKHAGIYLCTTRETFGVGTLEAMAAEVPVVGWAWGGQRDIIEHGETGWLATPGDIEGLEEGIRWALKNRSRIGKAARDAVAERFTWDIAMARYAKLYEEVYASSVESFAGPVVSVVIPCYNLAQFLPATIKSLLNQTFKHWEAIIVNDASPDNTAEVAGALADQDARIKVITNETNQYLAGALNAGISVSRGRYIIPLDADNMAAPGTLELLVNALDRDREIDIAYGAVQFVQKNGQYPDTTIAPDGISGWPAAFSFRAQMLQKNQIPSTAMYRRKVWERSGGYRTRYRTAEDADFWTRAVSLGFVPQKVTNKPTLIYRQRADSMSRNETQQNWAAWYPWSRHMSLVPFGVEESPSKQVNGGIAWNVASYEPVRISVIIPVGPGHEELLIDALDSVEAQVFRDWECLVVNDTGHDLKVPHTWAKVIDGGMDTPYHPFDGYWEQAKDHKIFCICGESEDWHERMGPARARNLAISQSTAPLFLPLDADDFLQPDALSTLYDAWTQFKGVVYSQWWDQNNNDLSLYDPPDFDPAFLTANGAIHAVTALYEKSAWELVGGFDESMSHWEDWDFQLALASKGICGTKLPMPLFTYRKHTGFRREEHMAAFNDGKDAILTKWSHLWERRETLTMACAGCGGGGGGRYSPPPVMASSSSLAMKAREGYVIMKYVAEHTGTRVYKGPSNTQYRFGNNKGHGIKYVLKVDVEHLLSLRDGARPMFVVHDPSVPNGQPMPSVNAAPTLVAVGAPDRHDHEEPVAPVTSVEVAEAPPNLDRAPQDRKDGERLARLPEQVQVNDLTKPAPQVDLTDQKMPTLAELRKQLAGMSTEELALQIAREKSGPNRSTAIAILETALREKTPL</sequence>
<dbReference type="AlphaFoldDB" id="A0A0F9WI96"/>
<feature type="domain" description="Glycosyltransferase 2-like" evidence="2">
    <location>
        <begin position="305"/>
        <end position="469"/>
    </location>
</feature>
<evidence type="ECO:0008006" key="4">
    <source>
        <dbReference type="Google" id="ProtNLM"/>
    </source>
</evidence>
<dbReference type="SUPFAM" id="SSF53448">
    <property type="entry name" value="Nucleotide-diphospho-sugar transferases"/>
    <property type="match status" value="2"/>
</dbReference>
<dbReference type="InterPro" id="IPR029044">
    <property type="entry name" value="Nucleotide-diphossugar_trans"/>
</dbReference>
<dbReference type="EMBL" id="LAZR01000268">
    <property type="protein sequence ID" value="KKN78148.1"/>
    <property type="molecule type" value="Genomic_DNA"/>
</dbReference>
<feature type="domain" description="Glycosyltransferase 2-like" evidence="2">
    <location>
        <begin position="651"/>
        <end position="710"/>
    </location>
</feature>
<dbReference type="Gene3D" id="3.90.550.10">
    <property type="entry name" value="Spore Coat Polysaccharide Biosynthesis Protein SpsA, Chain A"/>
    <property type="match status" value="2"/>
</dbReference>
<dbReference type="GO" id="GO:0044010">
    <property type="term" value="P:single-species biofilm formation"/>
    <property type="evidence" value="ECO:0007669"/>
    <property type="project" value="TreeGrafter"/>
</dbReference>
<evidence type="ECO:0000259" key="2">
    <source>
        <dbReference type="Pfam" id="PF00535"/>
    </source>
</evidence>
<dbReference type="SUPFAM" id="SSF53756">
    <property type="entry name" value="UDP-Glycosyltransferase/glycogen phosphorylase"/>
    <property type="match status" value="1"/>
</dbReference>
<accession>A0A0F9WI96</accession>
<dbReference type="PANTHER" id="PTHR43685:SF2">
    <property type="entry name" value="GLYCOSYLTRANSFERASE 2-LIKE DOMAIN-CONTAINING PROTEIN"/>
    <property type="match status" value="1"/>
</dbReference>
<feature type="domain" description="Glycosyl transferase family 1" evidence="1">
    <location>
        <begin position="175"/>
        <end position="268"/>
    </location>
</feature>
<dbReference type="CDD" id="cd03801">
    <property type="entry name" value="GT4_PimA-like"/>
    <property type="match status" value="1"/>
</dbReference>
<proteinExistence type="predicted"/>
<dbReference type="InterPro" id="IPR050834">
    <property type="entry name" value="Glycosyltransf_2"/>
</dbReference>
<dbReference type="CDD" id="cd00761">
    <property type="entry name" value="Glyco_tranf_GTA_type"/>
    <property type="match status" value="2"/>
</dbReference>